<evidence type="ECO:0000256" key="1">
    <source>
        <dbReference type="ARBA" id="ARBA00006594"/>
    </source>
</evidence>
<dbReference type="PANTHER" id="PTHR33841:SF1">
    <property type="entry name" value="DNA METHYLTRANSFERASE A"/>
    <property type="match status" value="1"/>
</dbReference>
<dbReference type="InterPro" id="IPR002052">
    <property type="entry name" value="DNA_methylase_N6_adenine_CS"/>
</dbReference>
<evidence type="ECO:0000256" key="2">
    <source>
        <dbReference type="ARBA" id="ARBA00011900"/>
    </source>
</evidence>
<dbReference type="EMBL" id="MAAO01000007">
    <property type="protein sequence ID" value="OUR95723.1"/>
    <property type="molecule type" value="Genomic_DNA"/>
</dbReference>
<dbReference type="GO" id="GO:0009007">
    <property type="term" value="F:site-specific DNA-methyltransferase (adenine-specific) activity"/>
    <property type="evidence" value="ECO:0007669"/>
    <property type="project" value="UniProtKB-EC"/>
</dbReference>
<organism evidence="8 9">
    <name type="scientific">Halobacteriovorax marinus</name>
    <dbReference type="NCBI Taxonomy" id="97084"/>
    <lineage>
        <taxon>Bacteria</taxon>
        <taxon>Pseudomonadati</taxon>
        <taxon>Bdellovibrionota</taxon>
        <taxon>Bacteriovoracia</taxon>
        <taxon>Bacteriovoracales</taxon>
        <taxon>Halobacteriovoraceae</taxon>
        <taxon>Halobacteriovorax</taxon>
    </lineage>
</organism>
<evidence type="ECO:0000259" key="7">
    <source>
        <dbReference type="Pfam" id="PF02384"/>
    </source>
</evidence>
<evidence type="ECO:0000313" key="9">
    <source>
        <dbReference type="Proteomes" id="UP000196531"/>
    </source>
</evidence>
<dbReference type="GO" id="GO:0003677">
    <property type="term" value="F:DNA binding"/>
    <property type="evidence" value="ECO:0007669"/>
    <property type="project" value="InterPro"/>
</dbReference>
<dbReference type="InterPro" id="IPR029063">
    <property type="entry name" value="SAM-dependent_MTases_sf"/>
</dbReference>
<protein>
    <recommendedName>
        <fullName evidence="2">site-specific DNA-methyltransferase (adenine-specific)</fullName>
        <ecNumber evidence="2">2.1.1.72</ecNumber>
    </recommendedName>
</protein>
<gene>
    <name evidence="8" type="ORF">A9Q84_14575</name>
</gene>
<accession>A0A1Y5FAD8</accession>
<feature type="domain" description="DNA methylase adenine-specific" evidence="7">
    <location>
        <begin position="391"/>
        <end position="699"/>
    </location>
</feature>
<evidence type="ECO:0000256" key="6">
    <source>
        <dbReference type="ARBA" id="ARBA00047942"/>
    </source>
</evidence>
<proteinExistence type="inferred from homology"/>
<dbReference type="SUPFAM" id="SSF53335">
    <property type="entry name" value="S-adenosyl-L-methionine-dependent methyltransferases"/>
    <property type="match status" value="1"/>
</dbReference>
<dbReference type="Gene3D" id="3.40.50.150">
    <property type="entry name" value="Vaccinia Virus protein VP39"/>
    <property type="match status" value="1"/>
</dbReference>
<comment type="catalytic activity">
    <reaction evidence="6">
        <text>a 2'-deoxyadenosine in DNA + S-adenosyl-L-methionine = an N(6)-methyl-2'-deoxyadenosine in DNA + S-adenosyl-L-homocysteine + H(+)</text>
        <dbReference type="Rhea" id="RHEA:15197"/>
        <dbReference type="Rhea" id="RHEA-COMP:12418"/>
        <dbReference type="Rhea" id="RHEA-COMP:12419"/>
        <dbReference type="ChEBI" id="CHEBI:15378"/>
        <dbReference type="ChEBI" id="CHEBI:57856"/>
        <dbReference type="ChEBI" id="CHEBI:59789"/>
        <dbReference type="ChEBI" id="CHEBI:90615"/>
        <dbReference type="ChEBI" id="CHEBI:90616"/>
        <dbReference type="EC" id="2.1.1.72"/>
    </reaction>
</comment>
<dbReference type="Proteomes" id="UP000196531">
    <property type="component" value="Unassembled WGS sequence"/>
</dbReference>
<comment type="similarity">
    <text evidence="1">Belongs to the N(4)/N(6)-methyltransferase family.</text>
</comment>
<dbReference type="PRINTS" id="PR00507">
    <property type="entry name" value="N12N6MTFRASE"/>
</dbReference>
<dbReference type="GO" id="GO:0009307">
    <property type="term" value="P:DNA restriction-modification system"/>
    <property type="evidence" value="ECO:0007669"/>
    <property type="project" value="UniProtKB-KW"/>
</dbReference>
<sequence>MKKVFITEINDITREFLKTQESGKDENNYTANVLLPFLKNKYNFFELDFDQTNDNGKKPDLVCYVEHEGVKEARVVFECKLPKEFKNLQGEQIVNKYLDEKIVEYILNHEVTINHLVLFSFTKAILIEVSDELLISIKKYHIGEISQDKIVAIITNSSMFINFEQKLKKDRVVEINKFINAMDIKFNNFKKSRCGKKYIIKDKASLSKFCNDLSSTILSTEESYKYGLYERTKDYVETELMKQASKVKVAYRLFLSTRFPDDEASSIDLRDEPTERELFVLSTIYNYIAKFFVQKYVEDLYSGEAGLISSSSCFISNFNYQEEDVSIYLEEGFKVIANETTPAYKKILKKNSYFNWIYDSEIMETESFRNFILIFSKLDLKASLLDGKYDGDILGGFFEQFSEKFNSGVKKVFGQYYTPSILVKFMWKRVIEVLNKQDIDISSLKLLDPACGSGAFVVEGINQLSSLTNENLSKKIVAFDISPMAASLAEINIYVALLNNLKKSSVCKLDTVDVFNTDSLNISESEYWESCLLFEDNAERADLVNVEKIITNKYKKAKEYTLVVTNPPYNGNSSRTLESLKGKFTLLDYLSDKKTKDDRIRDDYVWFMGAIDRYINELGVVSLITSDSYLAKKSFIHLRKYLYENYQIHEIHHFGGGMFDGVKSATCIITMSKLDNVKVIYNDNSGIDYYDLRESKGNNNRSLDERYHYLAGEKDIAVKKLYPKKDNNYSFVVGEKITTINNCLPFYKPKAKESIVKKKYTGLVTGYKELFTDEDPSHLVEKLKELFVLAKEVKRVSKKSILPICTDRFVKDFALEVFEGGKKYDKINNRVREYIERFSLVPVRNKENAELYISMLISSIIYKGMVFDESNVRNSLKLQESDKYSVASSSYSFIYFDDRFTIPRYNKKKTVSDGGGVCSWSSNHDVQDKVIYSSMKDSKGFTSMQVGLPGFTNSYVLKDIAKGGKAHFFRSSELDLMPVFSTNGLKRIDVVYLVQSIVNSSWIKENSDYVTANYVPIPIPHLSNLTLMKRIIKEARYCNCLSQLLIFRELGNKILKVQKNVLLEILGKNELERVLSKDFEGIKKIIQRKEKLLDLNVTQLININNSIEKDITASVESRIVPLSSKGRFGESLEKQFSVGLFILNELQGDLTLGLTKFQKVYYMIDSILDEELDTSYTRDAAGPVNYKFLYDKTNSFIKLGEKVRAFSAVKNDNQTIFSNVKCLPHYETISKNLIRGHEQEVYGILRLFKNMNLEKAEVIATLYAIWNDFLIRKVEFDDNSILHEFYNNWHKEKNIKFDKKKIFVKRTLKYMKDNDLIPRGLKNRTKKKAS</sequence>
<dbReference type="GO" id="GO:0032259">
    <property type="term" value="P:methylation"/>
    <property type="evidence" value="ECO:0007669"/>
    <property type="project" value="UniProtKB-KW"/>
</dbReference>
<comment type="caution">
    <text evidence="8">The sequence shown here is derived from an EMBL/GenBank/DDBJ whole genome shotgun (WGS) entry which is preliminary data.</text>
</comment>
<evidence type="ECO:0000313" key="8">
    <source>
        <dbReference type="EMBL" id="OUR95723.1"/>
    </source>
</evidence>
<evidence type="ECO:0000256" key="4">
    <source>
        <dbReference type="ARBA" id="ARBA00022679"/>
    </source>
</evidence>
<name>A0A1Y5FAD8_9BACT</name>
<keyword evidence="3" id="KW-0489">Methyltransferase</keyword>
<dbReference type="PANTHER" id="PTHR33841">
    <property type="entry name" value="DNA METHYLTRANSFERASE YEEA-RELATED"/>
    <property type="match status" value="1"/>
</dbReference>
<reference evidence="9" key="1">
    <citation type="journal article" date="2017" name="Proc. Natl. Acad. Sci. U.S.A.">
        <title>Simulation of Deepwater Horizon oil plume reveals substrate specialization within a complex community of hydrocarbon-degraders.</title>
        <authorList>
            <person name="Hu P."/>
            <person name="Dubinsky E.A."/>
            <person name="Probst A.J."/>
            <person name="Wang J."/>
            <person name="Sieber C.M.K."/>
            <person name="Tom L.M."/>
            <person name="Gardinali P."/>
            <person name="Banfield J.F."/>
            <person name="Atlas R.M."/>
            <person name="Andersen G.L."/>
        </authorList>
    </citation>
    <scope>NUCLEOTIDE SEQUENCE [LARGE SCALE GENOMIC DNA]</scope>
</reference>
<dbReference type="GO" id="GO:0008170">
    <property type="term" value="F:N-methyltransferase activity"/>
    <property type="evidence" value="ECO:0007669"/>
    <property type="project" value="InterPro"/>
</dbReference>
<dbReference type="EC" id="2.1.1.72" evidence="2"/>
<keyword evidence="5" id="KW-0680">Restriction system</keyword>
<dbReference type="PROSITE" id="PS00092">
    <property type="entry name" value="N6_MTASE"/>
    <property type="match status" value="1"/>
</dbReference>
<keyword evidence="4" id="KW-0808">Transferase</keyword>
<evidence type="ECO:0000256" key="3">
    <source>
        <dbReference type="ARBA" id="ARBA00022603"/>
    </source>
</evidence>
<dbReference type="InterPro" id="IPR050953">
    <property type="entry name" value="N4_N6_ade-DNA_methylase"/>
</dbReference>
<evidence type="ECO:0000256" key="5">
    <source>
        <dbReference type="ARBA" id="ARBA00022747"/>
    </source>
</evidence>
<dbReference type="InterPro" id="IPR003356">
    <property type="entry name" value="DNA_methylase_A-5"/>
</dbReference>
<dbReference type="Pfam" id="PF02384">
    <property type="entry name" value="N6_Mtase"/>
    <property type="match status" value="1"/>
</dbReference>